<proteinExistence type="predicted"/>
<dbReference type="InterPro" id="IPR027417">
    <property type="entry name" value="P-loop_NTPase"/>
</dbReference>
<evidence type="ECO:0000259" key="1">
    <source>
        <dbReference type="Pfam" id="PF03354"/>
    </source>
</evidence>
<dbReference type="AlphaFoldDB" id="A0A7W8GBM3"/>
<dbReference type="Pfam" id="PF20441">
    <property type="entry name" value="TerL_nuclease"/>
    <property type="match status" value="1"/>
</dbReference>
<dbReference type="RefSeq" id="WP_184661594.1">
    <property type="nucleotide sequence ID" value="NZ_CP031518.1"/>
</dbReference>
<protein>
    <submittedName>
        <fullName evidence="3">Phage terminase large subunit-like protein</fullName>
    </submittedName>
</protein>
<organism evidence="3 4">
    <name type="scientific">Treponema ruminis</name>
    <dbReference type="NCBI Taxonomy" id="744515"/>
    <lineage>
        <taxon>Bacteria</taxon>
        <taxon>Pseudomonadati</taxon>
        <taxon>Spirochaetota</taxon>
        <taxon>Spirochaetia</taxon>
        <taxon>Spirochaetales</taxon>
        <taxon>Treponemataceae</taxon>
        <taxon>Treponema</taxon>
    </lineage>
</organism>
<dbReference type="PANTHER" id="PTHR41287:SF1">
    <property type="entry name" value="PROTEIN YMFN"/>
    <property type="match status" value="1"/>
</dbReference>
<dbReference type="EMBL" id="JACHFQ010000011">
    <property type="protein sequence ID" value="MBB5227395.1"/>
    <property type="molecule type" value="Genomic_DNA"/>
</dbReference>
<dbReference type="Proteomes" id="UP000518887">
    <property type="component" value="Unassembled WGS sequence"/>
</dbReference>
<comment type="caution">
    <text evidence="3">The sequence shown here is derived from an EMBL/GenBank/DDBJ whole genome shotgun (WGS) entry which is preliminary data.</text>
</comment>
<dbReference type="InterPro" id="IPR046462">
    <property type="entry name" value="TerL_nuclease"/>
</dbReference>
<dbReference type="InterPro" id="IPR005021">
    <property type="entry name" value="Terminase_largesu-like"/>
</dbReference>
<feature type="domain" description="Terminase large subunit-like ATPase" evidence="1">
    <location>
        <begin position="78"/>
        <end position="248"/>
    </location>
</feature>
<keyword evidence="4" id="KW-1185">Reference proteome</keyword>
<evidence type="ECO:0000313" key="3">
    <source>
        <dbReference type="EMBL" id="MBB5227395.1"/>
    </source>
</evidence>
<reference evidence="3 4" key="1">
    <citation type="submission" date="2020-08" db="EMBL/GenBank/DDBJ databases">
        <title>Genomic Encyclopedia of Type Strains, Phase IV (KMG-IV): sequencing the most valuable type-strain genomes for metagenomic binning, comparative biology and taxonomic classification.</title>
        <authorList>
            <person name="Goeker M."/>
        </authorList>
    </citation>
    <scope>NUCLEOTIDE SEQUENCE [LARGE SCALE GENOMIC DNA]</scope>
    <source>
        <strain evidence="3 4">DSM 103462</strain>
    </source>
</reference>
<dbReference type="PANTHER" id="PTHR41287">
    <property type="match status" value="1"/>
</dbReference>
<dbReference type="Pfam" id="PF03354">
    <property type="entry name" value="TerL_ATPase"/>
    <property type="match status" value="1"/>
</dbReference>
<feature type="domain" description="Terminase large subunit-like endonuclease" evidence="2">
    <location>
        <begin position="261"/>
        <end position="541"/>
    </location>
</feature>
<evidence type="ECO:0000259" key="2">
    <source>
        <dbReference type="Pfam" id="PF20441"/>
    </source>
</evidence>
<evidence type="ECO:0000313" key="4">
    <source>
        <dbReference type="Proteomes" id="UP000518887"/>
    </source>
</evidence>
<dbReference type="InterPro" id="IPR046461">
    <property type="entry name" value="TerL_ATPase"/>
</dbReference>
<gene>
    <name evidence="3" type="ORF">HNP76_002795</name>
</gene>
<sequence length="560" mass="64342">MKNYMEILEKYCSDIASGKIVAGIWTKKAVKRFISDRKREKRDDFPYYFDEKAAEMVLSFAESLKPGDLNGKTIDLLPWQIFVFANVEGWRHKGDSDRKRFRMAYIEVNRKNGKTTGVLLPLVVFNFLKYKASESYLVSSSDTLAEKTFKEVRDIIKAEPALDDILDCRSLAITFKDINEKSRLGFYCDGGKSVDGLRPRFAVLDEYHDFQSDKMFMSMQYGMRSKKDAQLVVVTTADVEVSNPCFEQNLKAKRILNGTQTQEDFFSVIYALDENDDYHDPALWQKANPSLYDIIDPSVIQSDIDDAELTPHKIPELKAKTFGIWGGGGEKSWLAIETWQKNKKIDAKVEDFEGMECYGGLDLAQVDDLCAFTKLFEKDGKDYYFHRFYIPEGTAHERYRKENINFFQWIDSGIITAIPGNTIDYSFIVRDILEDADRFKLRGIGYDKWQAKDVIKELDAERPDIALIEIEQSLRKLSPLTQSYEKTVKDGKLVDNSPVMLWMINNVEIKPDVNGNYKPMKKSKASTQRIDGVISSIMAYGVSQNEAFLPQDFSVEDMIF</sequence>
<name>A0A7W8GBM3_9SPIR</name>
<dbReference type="GO" id="GO:0004519">
    <property type="term" value="F:endonuclease activity"/>
    <property type="evidence" value="ECO:0007669"/>
    <property type="project" value="InterPro"/>
</dbReference>
<accession>A0A7W8GBM3</accession>
<dbReference type="Gene3D" id="3.40.50.300">
    <property type="entry name" value="P-loop containing nucleotide triphosphate hydrolases"/>
    <property type="match status" value="1"/>
</dbReference>